<dbReference type="Proteomes" id="UP000188181">
    <property type="component" value="Chromosome"/>
</dbReference>
<dbReference type="Pfam" id="PF13377">
    <property type="entry name" value="Peripla_BP_3"/>
    <property type="match status" value="1"/>
</dbReference>
<dbReference type="Gene3D" id="3.40.50.2300">
    <property type="match status" value="2"/>
</dbReference>
<dbReference type="RefSeq" id="WP_146683098.1">
    <property type="nucleotide sequence ID" value="NZ_CP019646.1"/>
</dbReference>
<dbReference type="EMBL" id="CP019646">
    <property type="protein sequence ID" value="AQQ70865.1"/>
    <property type="molecule type" value="Genomic_DNA"/>
</dbReference>
<accession>A0A1Q2MDU6</accession>
<evidence type="ECO:0000313" key="6">
    <source>
        <dbReference type="EMBL" id="AQQ70865.1"/>
    </source>
</evidence>
<dbReference type="CDD" id="cd07377">
    <property type="entry name" value="WHTH_GntR"/>
    <property type="match status" value="1"/>
</dbReference>
<dbReference type="SUPFAM" id="SSF53822">
    <property type="entry name" value="Periplasmic binding protein-like I"/>
    <property type="match status" value="1"/>
</dbReference>
<evidence type="ECO:0000259" key="5">
    <source>
        <dbReference type="PROSITE" id="PS50949"/>
    </source>
</evidence>
<dbReference type="Gene3D" id="1.10.10.10">
    <property type="entry name" value="Winged helix-like DNA-binding domain superfamily/Winged helix DNA-binding domain"/>
    <property type="match status" value="1"/>
</dbReference>
<dbReference type="GO" id="GO:0003700">
    <property type="term" value="F:DNA-binding transcription factor activity"/>
    <property type="evidence" value="ECO:0007669"/>
    <property type="project" value="InterPro"/>
</dbReference>
<gene>
    <name evidence="6" type="primary">araR_6</name>
    <name evidence="6" type="ORF">SMSP2_01227</name>
</gene>
<dbReference type="PRINTS" id="PR00035">
    <property type="entry name" value="HTHGNTR"/>
</dbReference>
<dbReference type="STRING" id="1851148.SMSP2_01227"/>
<proteinExistence type="predicted"/>
<name>A0A1Q2MDU6_9BACT</name>
<keyword evidence="3" id="KW-0238">DNA-binding</keyword>
<keyword evidence="7" id="KW-1185">Reference proteome</keyword>
<evidence type="ECO:0000256" key="4">
    <source>
        <dbReference type="ARBA" id="ARBA00023163"/>
    </source>
</evidence>
<dbReference type="InterPro" id="IPR036388">
    <property type="entry name" value="WH-like_DNA-bd_sf"/>
</dbReference>
<dbReference type="PANTHER" id="PTHR30146:SF148">
    <property type="entry name" value="HTH-TYPE TRANSCRIPTIONAL REPRESSOR PURR-RELATED"/>
    <property type="match status" value="1"/>
</dbReference>
<dbReference type="SMART" id="SM00345">
    <property type="entry name" value="HTH_GNTR"/>
    <property type="match status" value="1"/>
</dbReference>
<dbReference type="OrthoDB" id="9772505at2"/>
<dbReference type="InterPro" id="IPR046335">
    <property type="entry name" value="LacI/GalR-like_sensor"/>
</dbReference>
<keyword evidence="2" id="KW-0805">Transcription regulation</keyword>
<feature type="domain" description="HTH gntR-type" evidence="5">
    <location>
        <begin position="11"/>
        <end position="79"/>
    </location>
</feature>
<dbReference type="PROSITE" id="PS50949">
    <property type="entry name" value="HTH_GNTR"/>
    <property type="match status" value="1"/>
</dbReference>
<dbReference type="InterPro" id="IPR036390">
    <property type="entry name" value="WH_DNA-bd_sf"/>
</dbReference>
<evidence type="ECO:0000256" key="3">
    <source>
        <dbReference type="ARBA" id="ARBA00023125"/>
    </source>
</evidence>
<reference evidence="7" key="1">
    <citation type="submission" date="2017-02" db="EMBL/GenBank/DDBJ databases">
        <title>Comparative genomics and description of representatives of a novel lineage of planctomycetes thriving in anoxic sediments.</title>
        <authorList>
            <person name="Spring S."/>
            <person name="Bunk B."/>
            <person name="Sproer C."/>
        </authorList>
    </citation>
    <scope>NUCLEOTIDE SEQUENCE [LARGE SCALE GENOMIC DNA]</scope>
    <source>
        <strain evidence="7">SM-Chi-D1</strain>
    </source>
</reference>
<dbReference type="SUPFAM" id="SSF46785">
    <property type="entry name" value="Winged helix' DNA-binding domain"/>
    <property type="match status" value="1"/>
</dbReference>
<keyword evidence="1" id="KW-0678">Repressor</keyword>
<sequence>MPIDTIEKEKLIKHKLISDKLAEKISRGEYAPGDKIPTELELSRIYKASRPTVSKALRRLQRQGLVSRRQGAGSFVSYPENETKGRKVGLLASIAEKTLHNGIFGSLITEMSHYGSERGFSLLVNSVPPDNDIVILKEYARRNCMELIRQKVDAVVFMPLDLNEEDIKINEELAKSLKESGAIVVLLDRDLNPSNGHSDFDIIETNNRRGGFDIIEHLIESGCRKIDIVTVIGLAPSSVNERIEGGRRAMAKHGLSWEDLRLHKIDPRRPESCFEYLDRLDADGIMCTNDTLAAILMREMLGRGIKIPEEIKLTGFDDSPIAAYLPVPLTTMRQPVDALAAEAIRAIESRSSNRDMPARQILLSSELIVRKSTSNIKPDKTKDF</sequence>
<dbReference type="InterPro" id="IPR000524">
    <property type="entry name" value="Tscrpt_reg_HTH_GntR"/>
</dbReference>
<dbReference type="GO" id="GO:0000976">
    <property type="term" value="F:transcription cis-regulatory region binding"/>
    <property type="evidence" value="ECO:0007669"/>
    <property type="project" value="TreeGrafter"/>
</dbReference>
<protein>
    <submittedName>
        <fullName evidence="6">Arabinose metabolism transcriptional repressor</fullName>
    </submittedName>
</protein>
<dbReference type="AlphaFoldDB" id="A0A1Q2MDU6"/>
<keyword evidence="4" id="KW-0804">Transcription</keyword>
<dbReference type="CDD" id="cd06267">
    <property type="entry name" value="PBP1_LacI_sugar_binding-like"/>
    <property type="match status" value="1"/>
</dbReference>
<dbReference type="KEGG" id="pbas:SMSP2_01227"/>
<dbReference type="InterPro" id="IPR028082">
    <property type="entry name" value="Peripla_BP_I"/>
</dbReference>
<evidence type="ECO:0000256" key="2">
    <source>
        <dbReference type="ARBA" id="ARBA00023015"/>
    </source>
</evidence>
<evidence type="ECO:0000313" key="7">
    <source>
        <dbReference type="Proteomes" id="UP000188181"/>
    </source>
</evidence>
<organism evidence="6 7">
    <name type="scientific">Limihaloglobus sulfuriphilus</name>
    <dbReference type="NCBI Taxonomy" id="1851148"/>
    <lineage>
        <taxon>Bacteria</taxon>
        <taxon>Pseudomonadati</taxon>
        <taxon>Planctomycetota</taxon>
        <taxon>Phycisphaerae</taxon>
        <taxon>Sedimentisphaerales</taxon>
        <taxon>Sedimentisphaeraceae</taxon>
        <taxon>Limihaloglobus</taxon>
    </lineage>
</organism>
<dbReference type="Pfam" id="PF00392">
    <property type="entry name" value="GntR"/>
    <property type="match status" value="1"/>
</dbReference>
<dbReference type="PANTHER" id="PTHR30146">
    <property type="entry name" value="LACI-RELATED TRANSCRIPTIONAL REPRESSOR"/>
    <property type="match status" value="1"/>
</dbReference>
<evidence type="ECO:0000256" key="1">
    <source>
        <dbReference type="ARBA" id="ARBA00022491"/>
    </source>
</evidence>